<sequence>MTGSLAGVRAVAVDVDGTIAGADHRVSDRTAAAIRGVLDAGLPVYLLTGRSRRSVLGLARELGIDNPVAASNGSIVFDPVDDRDLRTIPLGDDDVAELVRLHHDLGLGLTWWTRDDIWVDAPGLLADTLVELNEQDVRIGDVEAVAPGEIVKIMLHGTPDQLDDAAAEILQRVPQATRSMDVFFEVVAPHATKATALDLLLGDAIDHGDVLGLGDGGNDVIWLRRIGHPVAMGNARDEVLAVTTRQTGHHAEDGAAEILETLVDHLAAA</sequence>
<organism evidence="1 2">
    <name type="scientific">Agrococcus jejuensis</name>
    <dbReference type="NCBI Taxonomy" id="399736"/>
    <lineage>
        <taxon>Bacteria</taxon>
        <taxon>Bacillati</taxon>
        <taxon>Actinomycetota</taxon>
        <taxon>Actinomycetes</taxon>
        <taxon>Micrococcales</taxon>
        <taxon>Microbacteriaceae</taxon>
        <taxon>Agrococcus</taxon>
    </lineage>
</organism>
<dbReference type="PANTHER" id="PTHR10000:SF8">
    <property type="entry name" value="HAD SUPERFAMILY HYDROLASE-LIKE, TYPE 3"/>
    <property type="match status" value="1"/>
</dbReference>
<dbReference type="Proteomes" id="UP000198822">
    <property type="component" value="Chromosome I"/>
</dbReference>
<proteinExistence type="predicted"/>
<dbReference type="Gene3D" id="3.30.1240.10">
    <property type="match status" value="1"/>
</dbReference>
<dbReference type="STRING" id="399736.SAMN04489720_2410"/>
<dbReference type="GO" id="GO:0016791">
    <property type="term" value="F:phosphatase activity"/>
    <property type="evidence" value="ECO:0007669"/>
    <property type="project" value="TreeGrafter"/>
</dbReference>
<dbReference type="GO" id="GO:0000287">
    <property type="term" value="F:magnesium ion binding"/>
    <property type="evidence" value="ECO:0007669"/>
    <property type="project" value="TreeGrafter"/>
</dbReference>
<keyword evidence="2" id="KW-1185">Reference proteome</keyword>
<dbReference type="SUPFAM" id="SSF56784">
    <property type="entry name" value="HAD-like"/>
    <property type="match status" value="1"/>
</dbReference>
<dbReference type="EMBL" id="LT629695">
    <property type="protein sequence ID" value="SDH79385.1"/>
    <property type="molecule type" value="Genomic_DNA"/>
</dbReference>
<reference evidence="2" key="1">
    <citation type="submission" date="2016-10" db="EMBL/GenBank/DDBJ databases">
        <authorList>
            <person name="Varghese N."/>
            <person name="Submissions S."/>
        </authorList>
    </citation>
    <scope>NUCLEOTIDE SEQUENCE [LARGE SCALE GENOMIC DNA]</scope>
    <source>
        <strain evidence="2">DSM 22002</strain>
    </source>
</reference>
<dbReference type="PANTHER" id="PTHR10000">
    <property type="entry name" value="PHOSPHOSERINE PHOSPHATASE"/>
    <property type="match status" value="1"/>
</dbReference>
<evidence type="ECO:0000313" key="1">
    <source>
        <dbReference type="EMBL" id="SDH79385.1"/>
    </source>
</evidence>
<gene>
    <name evidence="1" type="ORF">SAMN04489720_2410</name>
</gene>
<dbReference type="InterPro" id="IPR006379">
    <property type="entry name" value="HAD-SF_hydro_IIB"/>
</dbReference>
<dbReference type="GO" id="GO:0005829">
    <property type="term" value="C:cytosol"/>
    <property type="evidence" value="ECO:0007669"/>
    <property type="project" value="TreeGrafter"/>
</dbReference>
<dbReference type="NCBIfam" id="TIGR01484">
    <property type="entry name" value="HAD-SF-IIB"/>
    <property type="match status" value="1"/>
</dbReference>
<dbReference type="Gene3D" id="3.40.50.1000">
    <property type="entry name" value="HAD superfamily/HAD-like"/>
    <property type="match status" value="1"/>
</dbReference>
<dbReference type="InterPro" id="IPR023214">
    <property type="entry name" value="HAD_sf"/>
</dbReference>
<protein>
    <submittedName>
        <fullName evidence="1">Uncharacterized protein</fullName>
    </submittedName>
</protein>
<dbReference type="AlphaFoldDB" id="A0A1G8FBA9"/>
<name>A0A1G8FBA9_9MICO</name>
<dbReference type="InterPro" id="IPR036412">
    <property type="entry name" value="HAD-like_sf"/>
</dbReference>
<dbReference type="Pfam" id="PF08282">
    <property type="entry name" value="Hydrolase_3"/>
    <property type="match status" value="1"/>
</dbReference>
<evidence type="ECO:0000313" key="2">
    <source>
        <dbReference type="Proteomes" id="UP000198822"/>
    </source>
</evidence>
<accession>A0A1G8FBA9</accession>